<feature type="transmembrane region" description="Helical" evidence="2">
    <location>
        <begin position="126"/>
        <end position="149"/>
    </location>
</feature>
<gene>
    <name evidence="3" type="ORF">EW146_g990</name>
</gene>
<sequence length="173" mass="17791">MSAAGSATIDYPMTMSTNASDPYYSSAAPGSVDSTMPPYESASVYSYPSPYSPASQDAAPFASQDIGPDSASFAPTSSLLSPSLAASAAVLPSFTPLQVASPSDALSPTPTSTTAPQGDHHHSTGVIVGGVIGAIAALLILALLIFSAFRIRRRRPLPPSVLYDQYIETGHKV</sequence>
<reference evidence="3 4" key="1">
    <citation type="submission" date="2019-02" db="EMBL/GenBank/DDBJ databases">
        <title>Genome sequencing of the rare red list fungi Bondarzewia mesenterica.</title>
        <authorList>
            <person name="Buettner E."/>
            <person name="Kellner H."/>
        </authorList>
    </citation>
    <scope>NUCLEOTIDE SEQUENCE [LARGE SCALE GENOMIC DNA]</scope>
    <source>
        <strain evidence="3 4">DSM 108281</strain>
    </source>
</reference>
<evidence type="ECO:0000256" key="1">
    <source>
        <dbReference type="SAM" id="MobiDB-lite"/>
    </source>
</evidence>
<dbReference type="EMBL" id="SGPL01000023">
    <property type="protein sequence ID" value="THH20382.1"/>
    <property type="molecule type" value="Genomic_DNA"/>
</dbReference>
<dbReference type="Proteomes" id="UP000310158">
    <property type="component" value="Unassembled WGS sequence"/>
</dbReference>
<feature type="region of interest" description="Disordered" evidence="1">
    <location>
        <begin position="101"/>
        <end position="120"/>
    </location>
</feature>
<keyword evidence="2" id="KW-0812">Transmembrane</keyword>
<evidence type="ECO:0000256" key="2">
    <source>
        <dbReference type="SAM" id="Phobius"/>
    </source>
</evidence>
<feature type="compositionally biased region" description="Low complexity" evidence="1">
    <location>
        <begin position="101"/>
        <end position="116"/>
    </location>
</feature>
<evidence type="ECO:0008006" key="5">
    <source>
        <dbReference type="Google" id="ProtNLM"/>
    </source>
</evidence>
<keyword evidence="2" id="KW-1133">Transmembrane helix</keyword>
<organism evidence="3 4">
    <name type="scientific">Bondarzewia mesenterica</name>
    <dbReference type="NCBI Taxonomy" id="1095465"/>
    <lineage>
        <taxon>Eukaryota</taxon>
        <taxon>Fungi</taxon>
        <taxon>Dikarya</taxon>
        <taxon>Basidiomycota</taxon>
        <taxon>Agaricomycotina</taxon>
        <taxon>Agaricomycetes</taxon>
        <taxon>Russulales</taxon>
        <taxon>Bondarzewiaceae</taxon>
        <taxon>Bondarzewia</taxon>
    </lineage>
</organism>
<protein>
    <recommendedName>
        <fullName evidence="5">Mid2 domain-containing protein</fullName>
    </recommendedName>
</protein>
<name>A0A4S4M5B4_9AGAM</name>
<keyword evidence="2" id="KW-0472">Membrane</keyword>
<evidence type="ECO:0000313" key="3">
    <source>
        <dbReference type="EMBL" id="THH20382.1"/>
    </source>
</evidence>
<keyword evidence="4" id="KW-1185">Reference proteome</keyword>
<accession>A0A4S4M5B4</accession>
<proteinExistence type="predicted"/>
<comment type="caution">
    <text evidence="3">The sequence shown here is derived from an EMBL/GenBank/DDBJ whole genome shotgun (WGS) entry which is preliminary data.</text>
</comment>
<dbReference type="AlphaFoldDB" id="A0A4S4M5B4"/>
<evidence type="ECO:0000313" key="4">
    <source>
        <dbReference type="Proteomes" id="UP000310158"/>
    </source>
</evidence>